<dbReference type="RefSeq" id="XP_013271165.1">
    <property type="nucleotide sequence ID" value="XM_013415711.1"/>
</dbReference>
<keyword evidence="1" id="KW-0238">DNA-binding</keyword>
<organism evidence="3 4">
    <name type="scientific">Rhinocladiella mackenziei CBS 650.93</name>
    <dbReference type="NCBI Taxonomy" id="1442369"/>
    <lineage>
        <taxon>Eukaryota</taxon>
        <taxon>Fungi</taxon>
        <taxon>Dikarya</taxon>
        <taxon>Ascomycota</taxon>
        <taxon>Pezizomycotina</taxon>
        <taxon>Eurotiomycetes</taxon>
        <taxon>Chaetothyriomycetidae</taxon>
        <taxon>Chaetothyriales</taxon>
        <taxon>Herpotrichiellaceae</taxon>
        <taxon>Rhinocladiella</taxon>
    </lineage>
</organism>
<dbReference type="SMART" id="SM00674">
    <property type="entry name" value="CENPB"/>
    <property type="match status" value="1"/>
</dbReference>
<dbReference type="PROSITE" id="PS51253">
    <property type="entry name" value="HTH_CENPB"/>
    <property type="match status" value="1"/>
</dbReference>
<feature type="domain" description="HTH CENPB-type" evidence="2">
    <location>
        <begin position="636"/>
        <end position="701"/>
    </location>
</feature>
<evidence type="ECO:0000259" key="2">
    <source>
        <dbReference type="PROSITE" id="PS51253"/>
    </source>
</evidence>
<keyword evidence="4" id="KW-1185">Reference proteome</keyword>
<dbReference type="PANTHER" id="PTHR33112">
    <property type="entry name" value="DOMAIN PROTEIN, PUTATIVE-RELATED"/>
    <property type="match status" value="1"/>
</dbReference>
<dbReference type="InterPro" id="IPR006600">
    <property type="entry name" value="HTH_CenpB_DNA-bd_dom"/>
</dbReference>
<dbReference type="GO" id="GO:0003677">
    <property type="term" value="F:DNA binding"/>
    <property type="evidence" value="ECO:0007669"/>
    <property type="project" value="UniProtKB-KW"/>
</dbReference>
<dbReference type="InterPro" id="IPR010730">
    <property type="entry name" value="HET"/>
</dbReference>
<gene>
    <name evidence="3" type="ORF">Z518_07582</name>
</gene>
<dbReference type="PANTHER" id="PTHR33112:SF10">
    <property type="entry name" value="TOL"/>
    <property type="match status" value="1"/>
</dbReference>
<proteinExistence type="predicted"/>
<accession>A0A0D2IDZ5</accession>
<dbReference type="VEuPathDB" id="FungiDB:Z518_07582"/>
<dbReference type="GeneID" id="25295653"/>
<dbReference type="Proteomes" id="UP000053617">
    <property type="component" value="Unassembled WGS sequence"/>
</dbReference>
<dbReference type="Pfam" id="PF03221">
    <property type="entry name" value="HTH_Tnp_Tc5"/>
    <property type="match status" value="1"/>
</dbReference>
<evidence type="ECO:0000313" key="4">
    <source>
        <dbReference type="Proteomes" id="UP000053617"/>
    </source>
</evidence>
<name>A0A0D2IDZ5_9EURO</name>
<dbReference type="EMBL" id="KN847479">
    <property type="protein sequence ID" value="KIX04029.1"/>
    <property type="molecule type" value="Genomic_DNA"/>
</dbReference>
<reference evidence="3 4" key="1">
    <citation type="submission" date="2015-01" db="EMBL/GenBank/DDBJ databases">
        <title>The Genome Sequence of Rhinocladiella mackenzie CBS 650.93.</title>
        <authorList>
            <consortium name="The Broad Institute Genomics Platform"/>
            <person name="Cuomo C."/>
            <person name="de Hoog S."/>
            <person name="Gorbushina A."/>
            <person name="Stielow B."/>
            <person name="Teixiera M."/>
            <person name="Abouelleil A."/>
            <person name="Chapman S.B."/>
            <person name="Priest M."/>
            <person name="Young S.K."/>
            <person name="Wortman J."/>
            <person name="Nusbaum C."/>
            <person name="Birren B."/>
        </authorList>
    </citation>
    <scope>NUCLEOTIDE SEQUENCE [LARGE SCALE GENOMIC DNA]</scope>
    <source>
        <strain evidence="3 4">CBS 650.93</strain>
    </source>
</reference>
<evidence type="ECO:0000256" key="1">
    <source>
        <dbReference type="ARBA" id="ARBA00023125"/>
    </source>
</evidence>
<dbReference type="OrthoDB" id="5362512at2759"/>
<dbReference type="STRING" id="1442369.A0A0D2IDZ5"/>
<dbReference type="HOGENOM" id="CLU_379040_0_0_1"/>
<evidence type="ECO:0000313" key="3">
    <source>
        <dbReference type="EMBL" id="KIX04029.1"/>
    </source>
</evidence>
<protein>
    <recommendedName>
        <fullName evidence="2">HTH CENPB-type domain-containing protein</fullName>
    </recommendedName>
</protein>
<sequence length="731" mass="83089">MDDLDGLAEMQKKFRDLVANESNIRTTCCFATSPVPGSKLMISPEWAILPRVRPIAIHADHFGMTNFKSSSDQSFQAIAALLSKQVYKLRDTTRTAQTRDDGVSISGSHRIAPTMSAAERAMRALLIGSSHYDDWDLDVDNEFATHTLARMETLPGSTPRVRQGWSSAPEPTTASKDIQVGLPRLPEAGSQRHFEILRQWLSICDDRHPWGPPPHFCTYRSNVDQPKFGIQLSNLPATLRDAIITTRALRLRYLWIDSLCIIQDDDSDFNVEAKHVESIFGQAYCVIAASRSKGHRDGFLQPRRTREFVQLPGPNNEPFYLCENIDDFEQHVLEGNLNKRGGVLQEHALARRTIFFTEHQTYWECGEGVRCETMTRMHSNLDAFVGDPNFPQAIMSVASPDMIVRYQTLYEKFSQLAFTKEYNRPIAIDGLQNCSLEVFDTNNIKGGFGVLDDGTKGGLLHRSLLWHPAPTAKDFHPITFPSNRDMLVPSWSWTAYAGAIKYLPVRFGDVDCAGTVPTTRRVGSIALTAKLWDVKSVEGAEMYFDHPGGSERTALQCIVLGVRRLEQPRQSRELRLRYVMFLKQTSGEEREAFRVFERIGVASQDAPNIAATAKRHNVDRSTLSRRWRRKTGSWEDHVDSMSLLTKQQQKNLVFYINKLTERGIPPTNAMVRNFAHDIWQKWPGKNWVYRFIQAHENVLKSGYLCGADLSRKKANNVHQYRPYFELVCGFI</sequence>
<dbReference type="AlphaFoldDB" id="A0A0D2IDZ5"/>
<dbReference type="Pfam" id="PF06985">
    <property type="entry name" value="HET"/>
    <property type="match status" value="1"/>
</dbReference>